<evidence type="ECO:0000256" key="1">
    <source>
        <dbReference type="ARBA" id="ARBA00022801"/>
    </source>
</evidence>
<evidence type="ECO:0000313" key="2">
    <source>
        <dbReference type="EMBL" id="MBO3099388.1"/>
    </source>
</evidence>
<dbReference type="SUPFAM" id="SSF56784">
    <property type="entry name" value="HAD-like"/>
    <property type="match status" value="1"/>
</dbReference>
<keyword evidence="1 2" id="KW-0378">Hydrolase</keyword>
<proteinExistence type="predicted"/>
<accession>A0ABS3SUJ9</accession>
<reference evidence="2 3" key="1">
    <citation type="submission" date="2021-03" db="EMBL/GenBank/DDBJ databases">
        <title>Gelidibacter sp. nov., isolated from costal sediment.</title>
        <authorList>
            <person name="Lun K.-Y."/>
        </authorList>
    </citation>
    <scope>NUCLEOTIDE SEQUENCE [LARGE SCALE GENOMIC DNA]</scope>
    <source>
        <strain evidence="2 3">DF109</strain>
    </source>
</reference>
<organism evidence="2 3">
    <name type="scientific">Gelidibacter pelagius</name>
    <dbReference type="NCBI Taxonomy" id="2819985"/>
    <lineage>
        <taxon>Bacteria</taxon>
        <taxon>Pseudomonadati</taxon>
        <taxon>Bacteroidota</taxon>
        <taxon>Flavobacteriia</taxon>
        <taxon>Flavobacteriales</taxon>
        <taxon>Flavobacteriaceae</taxon>
        <taxon>Gelidibacter</taxon>
    </lineage>
</organism>
<dbReference type="PANTHER" id="PTHR43316">
    <property type="entry name" value="HYDROLASE, HALOACID DELAHOGENASE-RELATED"/>
    <property type="match status" value="1"/>
</dbReference>
<dbReference type="InterPro" id="IPR036412">
    <property type="entry name" value="HAD-like_sf"/>
</dbReference>
<dbReference type="Pfam" id="PF00702">
    <property type="entry name" value="Hydrolase"/>
    <property type="match status" value="1"/>
</dbReference>
<protein>
    <submittedName>
        <fullName evidence="2">HAD family hydrolase</fullName>
    </submittedName>
</protein>
<dbReference type="RefSeq" id="WP_208234500.1">
    <property type="nucleotide sequence ID" value="NZ_JAGEVG010000016.1"/>
</dbReference>
<dbReference type="InterPro" id="IPR023214">
    <property type="entry name" value="HAD_sf"/>
</dbReference>
<sequence>MEIDYSNIKVIGFDADDTLWVNETYFRDAELAFAKLMAPYETANKIDQELFKRQIENLPLYGYGIKGFILSMVEIALELSNNSVSNSTVEAILNIGKDMLNKPVHLLDGVEEVLHTLSLDYRLIVVTKGDLLDQERKLEKSGLMDYFHHIEVVSDKQEANYSKLLNHLDVKPSEFLMIGNSLKSDILPLINIKARAIHIPFHTTWIHEQVKTNKLDNKKFQTVSGVLDVLSILNKTRKTKVKNKKNDL</sequence>
<name>A0ABS3SUJ9_9FLAO</name>
<dbReference type="SFLD" id="SFLDG01129">
    <property type="entry name" value="C1.5:_HAD__Beta-PGM__Phosphata"/>
    <property type="match status" value="1"/>
</dbReference>
<dbReference type="Gene3D" id="1.10.150.240">
    <property type="entry name" value="Putative phosphatase, domain 2"/>
    <property type="match status" value="1"/>
</dbReference>
<evidence type="ECO:0000313" key="3">
    <source>
        <dbReference type="Proteomes" id="UP000681315"/>
    </source>
</evidence>
<gene>
    <name evidence="2" type="ORF">J4051_13995</name>
</gene>
<dbReference type="InterPro" id="IPR023198">
    <property type="entry name" value="PGP-like_dom2"/>
</dbReference>
<dbReference type="Proteomes" id="UP000681315">
    <property type="component" value="Unassembled WGS sequence"/>
</dbReference>
<dbReference type="SFLD" id="SFLDS00003">
    <property type="entry name" value="Haloacid_Dehalogenase"/>
    <property type="match status" value="1"/>
</dbReference>
<keyword evidence="3" id="KW-1185">Reference proteome</keyword>
<dbReference type="GO" id="GO:0016787">
    <property type="term" value="F:hydrolase activity"/>
    <property type="evidence" value="ECO:0007669"/>
    <property type="project" value="UniProtKB-KW"/>
</dbReference>
<comment type="caution">
    <text evidence="2">The sequence shown here is derived from an EMBL/GenBank/DDBJ whole genome shotgun (WGS) entry which is preliminary data.</text>
</comment>
<dbReference type="EMBL" id="JAGEVG010000016">
    <property type="protein sequence ID" value="MBO3099388.1"/>
    <property type="molecule type" value="Genomic_DNA"/>
</dbReference>
<dbReference type="InterPro" id="IPR051540">
    <property type="entry name" value="S-2-haloacid_dehalogenase"/>
</dbReference>
<dbReference type="PANTHER" id="PTHR43316:SF8">
    <property type="entry name" value="HAD FAMILY HYDROLASE"/>
    <property type="match status" value="1"/>
</dbReference>
<dbReference type="Gene3D" id="3.40.50.1000">
    <property type="entry name" value="HAD superfamily/HAD-like"/>
    <property type="match status" value="1"/>
</dbReference>